<keyword evidence="3" id="KW-1185">Reference proteome</keyword>
<dbReference type="KEGG" id="tsh:Tsac_0888"/>
<keyword evidence="1" id="KW-1133">Transmembrane helix</keyword>
<protein>
    <submittedName>
        <fullName evidence="2">Uncharacterized protein</fullName>
    </submittedName>
</protein>
<organism evidence="2 3">
    <name type="scientific">Thermoanaerobacterium saccharolyticum (strain DSM 8691 / JW/SL-YS485)</name>
    <dbReference type="NCBI Taxonomy" id="1094508"/>
    <lineage>
        <taxon>Bacteria</taxon>
        <taxon>Bacillati</taxon>
        <taxon>Bacillota</taxon>
        <taxon>Clostridia</taxon>
        <taxon>Thermoanaerobacterales</taxon>
        <taxon>Thermoanaerobacteraceae</taxon>
        <taxon>Thermoanaerobacterium</taxon>
    </lineage>
</organism>
<feature type="transmembrane region" description="Helical" evidence="1">
    <location>
        <begin position="27"/>
        <end position="47"/>
    </location>
</feature>
<sequence length="71" mass="7498">MLNELMFKTISKLASLKRDRRGISHTLEIIGGVALVAGILITTIPAARTAVVNVWSSVVNSATSLFNSTAA</sequence>
<dbReference type="BioCyc" id="TSAC1094508:GLMA-895-MONOMER"/>
<dbReference type="RefSeq" id="WP_014757808.1">
    <property type="nucleotide sequence ID" value="NC_017992.1"/>
</dbReference>
<gene>
    <name evidence="2" type="ordered locus">Tsac_0888</name>
</gene>
<keyword evidence="1" id="KW-0472">Membrane</keyword>
<dbReference type="PATRIC" id="fig|1094508.3.peg.898"/>
<evidence type="ECO:0000313" key="2">
    <source>
        <dbReference type="EMBL" id="AFK85904.1"/>
    </source>
</evidence>
<dbReference type="STRING" id="1094508.Tsac_0888"/>
<keyword evidence="1" id="KW-0812">Transmembrane</keyword>
<proteinExistence type="predicted"/>
<dbReference type="EMBL" id="CP003184">
    <property type="protein sequence ID" value="AFK85904.1"/>
    <property type="molecule type" value="Genomic_DNA"/>
</dbReference>
<evidence type="ECO:0000313" key="3">
    <source>
        <dbReference type="Proteomes" id="UP000006178"/>
    </source>
</evidence>
<name>I3VTQ9_THESW</name>
<dbReference type="AlphaFoldDB" id="I3VTQ9"/>
<reference evidence="2 3" key="1">
    <citation type="journal article" date="2014" name="Appl. Environ. Microbiol.">
        <title>Profile of Secreted Hydrolases, Associated Proteins, and SlpA in Thermoanaerobacterium saccharolyticum during the Degradation of Hemicellulose.</title>
        <authorList>
            <person name="Currie D.H."/>
            <person name="Guss A.M."/>
            <person name="Herring C.D."/>
            <person name="Giannone R.J."/>
            <person name="Johnson C.M."/>
            <person name="Lankford P.K."/>
            <person name="Brown S.D."/>
            <person name="Hettich R.L."/>
            <person name="Lynd L.R."/>
        </authorList>
    </citation>
    <scope>NUCLEOTIDE SEQUENCE [LARGE SCALE GENOMIC DNA]</scope>
    <source>
        <strain evidence="3">DSM 8691 / JW/SL-YS485</strain>
    </source>
</reference>
<dbReference type="Proteomes" id="UP000006178">
    <property type="component" value="Chromosome"/>
</dbReference>
<evidence type="ECO:0000256" key="1">
    <source>
        <dbReference type="SAM" id="Phobius"/>
    </source>
</evidence>
<accession>I3VTQ9</accession>